<evidence type="ECO:0000313" key="1">
    <source>
        <dbReference type="EMBL" id="KAJ8986102.1"/>
    </source>
</evidence>
<comment type="caution">
    <text evidence="1">The sequence shown here is derived from an EMBL/GenBank/DDBJ whole genome shotgun (WGS) entry which is preliminary data.</text>
</comment>
<dbReference type="Proteomes" id="UP001162164">
    <property type="component" value="Unassembled WGS sequence"/>
</dbReference>
<accession>A0ABQ9K7U9</accession>
<dbReference type="EMBL" id="JAPWTJ010000003">
    <property type="protein sequence ID" value="KAJ8986102.1"/>
    <property type="molecule type" value="Genomic_DNA"/>
</dbReference>
<organism evidence="1 2">
    <name type="scientific">Molorchus minor</name>
    <dbReference type="NCBI Taxonomy" id="1323400"/>
    <lineage>
        <taxon>Eukaryota</taxon>
        <taxon>Metazoa</taxon>
        <taxon>Ecdysozoa</taxon>
        <taxon>Arthropoda</taxon>
        <taxon>Hexapoda</taxon>
        <taxon>Insecta</taxon>
        <taxon>Pterygota</taxon>
        <taxon>Neoptera</taxon>
        <taxon>Endopterygota</taxon>
        <taxon>Coleoptera</taxon>
        <taxon>Polyphaga</taxon>
        <taxon>Cucujiformia</taxon>
        <taxon>Chrysomeloidea</taxon>
        <taxon>Cerambycidae</taxon>
        <taxon>Lamiinae</taxon>
        <taxon>Monochamini</taxon>
        <taxon>Molorchus</taxon>
    </lineage>
</organism>
<sequence length="242" mass="27581">MITVSLSLALCTVMFRRFLDSFAGRIPVAVQSSTSPNATALFMFSGALYYLYNHLRKGTLVRIGQGRQRNVGRSTSLLTIQRRPKNNSWFLRNARACRKRCTDAVYKIAKQSYESLHSLNPCVLLPNRSFHISFSKSVEKAISENTQDKSKNVCNIIYSNDAFNKECKEGDKAESQVKIIETPLTCADDIQTSIGNKKKLLKRLCEVHARTDDEIGNHQRNRKKNKKIKRMTRSGRIYAIIE</sequence>
<gene>
    <name evidence="1" type="ORF">NQ317_003397</name>
</gene>
<reference evidence="1" key="1">
    <citation type="journal article" date="2023" name="Insect Mol. Biol.">
        <title>Genome sequencing provides insights into the evolution of gene families encoding plant cell wall-degrading enzymes in longhorned beetles.</title>
        <authorList>
            <person name="Shin N.R."/>
            <person name="Okamura Y."/>
            <person name="Kirsch R."/>
            <person name="Pauchet Y."/>
        </authorList>
    </citation>
    <scope>NUCLEOTIDE SEQUENCE</scope>
    <source>
        <strain evidence="1">MMC_N1</strain>
    </source>
</reference>
<evidence type="ECO:0000313" key="2">
    <source>
        <dbReference type="Proteomes" id="UP001162164"/>
    </source>
</evidence>
<keyword evidence="2" id="KW-1185">Reference proteome</keyword>
<proteinExistence type="predicted"/>
<protein>
    <submittedName>
        <fullName evidence="1">Uncharacterized protein</fullName>
    </submittedName>
</protein>
<name>A0ABQ9K7U9_9CUCU</name>